<dbReference type="Proteomes" id="UP000005225">
    <property type="component" value="Unassembled WGS sequence"/>
</dbReference>
<dbReference type="EMBL" id="AAQR03117491">
    <property type="status" value="NOT_ANNOTATED_CDS"/>
    <property type="molecule type" value="Genomic_DNA"/>
</dbReference>
<reference evidence="5" key="3">
    <citation type="submission" date="2025-09" db="UniProtKB">
        <authorList>
            <consortium name="Ensembl"/>
        </authorList>
    </citation>
    <scope>IDENTIFICATION</scope>
</reference>
<reference evidence="5" key="2">
    <citation type="submission" date="2025-08" db="UniProtKB">
        <authorList>
            <consortium name="Ensembl"/>
        </authorList>
    </citation>
    <scope>IDENTIFICATION</scope>
</reference>
<dbReference type="Gene3D" id="3.90.230.10">
    <property type="entry name" value="Creatinase/methionine aminopeptidase superfamily"/>
    <property type="match status" value="1"/>
</dbReference>
<accession>H0XUU7</accession>
<keyword evidence="2" id="KW-0645">Protease</keyword>
<dbReference type="AlphaFoldDB" id="H0XUU7"/>
<feature type="domain" description="Peptidase M24" evidence="4">
    <location>
        <begin position="42"/>
        <end position="131"/>
    </location>
</feature>
<dbReference type="SUPFAM" id="SSF46785">
    <property type="entry name" value="Winged helix' DNA-binding domain"/>
    <property type="match status" value="1"/>
</dbReference>
<proteinExistence type="predicted"/>
<keyword evidence="3" id="KW-0378">Hydrolase</keyword>
<sequence length="242" mass="27388">KNCKKDPNDTIVIQYDDICEMILEHIIDRIDYAFTVTFNHNMLYCVKDTINTGTKCAGIDVCLCDVGEAIQEVMEYYEVEVDGKRYQVKPICNLNGHSIGQYRTHAGKTAQIEKGGKATRLEEGEVFVIKTLGSAGKGVAHDDMECSQYMKNFDVGHVPVRLPTTKHLNVINENFGFLDFCDKWLAHWGESKYLMALKNLCDLGIVDPHPPLYDLKGSHTIQSEHTVLLHSTWKEVVSRGDY</sequence>
<dbReference type="InParanoid" id="H0XUU7"/>
<dbReference type="GO" id="GO:0004177">
    <property type="term" value="F:aminopeptidase activity"/>
    <property type="evidence" value="ECO:0007669"/>
    <property type="project" value="UniProtKB-KW"/>
</dbReference>
<dbReference type="Gene3D" id="1.10.10.10">
    <property type="entry name" value="Winged helix-like DNA-binding domain superfamily/Winged helix DNA-binding domain"/>
    <property type="match status" value="1"/>
</dbReference>
<dbReference type="InterPro" id="IPR036390">
    <property type="entry name" value="WH_DNA-bd_sf"/>
</dbReference>
<evidence type="ECO:0000256" key="1">
    <source>
        <dbReference type="ARBA" id="ARBA00022438"/>
    </source>
</evidence>
<dbReference type="PANTHER" id="PTHR45777">
    <property type="entry name" value="METHIONINE AMINOPEPTIDASE 2"/>
    <property type="match status" value="1"/>
</dbReference>
<dbReference type="InterPro" id="IPR036388">
    <property type="entry name" value="WH-like_DNA-bd_sf"/>
</dbReference>
<dbReference type="PANTHER" id="PTHR45777:SF2">
    <property type="entry name" value="METHIONINE AMINOPEPTIDASE 2"/>
    <property type="match status" value="1"/>
</dbReference>
<dbReference type="GeneTree" id="ENSGT00940000155016"/>
<evidence type="ECO:0000313" key="6">
    <source>
        <dbReference type="Proteomes" id="UP000005225"/>
    </source>
</evidence>
<evidence type="ECO:0000313" key="5">
    <source>
        <dbReference type="Ensembl" id="ENSOGAP00000019889.1"/>
    </source>
</evidence>
<keyword evidence="1" id="KW-0031">Aminopeptidase</keyword>
<name>H0XUU7_OTOGA</name>
<dbReference type="Pfam" id="PF00557">
    <property type="entry name" value="Peptidase_M24"/>
    <property type="match status" value="1"/>
</dbReference>
<dbReference type="OMA" id="YDDICEM"/>
<evidence type="ECO:0000256" key="2">
    <source>
        <dbReference type="ARBA" id="ARBA00022670"/>
    </source>
</evidence>
<reference evidence="6" key="1">
    <citation type="submission" date="2011-03" db="EMBL/GenBank/DDBJ databases">
        <title>Version 3 of the genome sequence of Otolemur garnettii (Bushbaby).</title>
        <authorList>
            <consortium name="The Broad Institute Genome Sequencing Platform"/>
            <person name="Di Palma F."/>
            <person name="Johnson J."/>
            <person name="Lander E.S."/>
            <person name="Lindblad-Toh K."/>
            <person name="Jaffe D.B."/>
            <person name="Gnerre S."/>
            <person name="MacCallum I."/>
            <person name="Przybylski D."/>
            <person name="Ribeiro F.J."/>
            <person name="Burton J.N."/>
            <person name="Walker B.J."/>
            <person name="Sharpe T."/>
            <person name="Hall G."/>
        </authorList>
    </citation>
    <scope>NUCLEOTIDE SEQUENCE [LARGE SCALE GENOMIC DNA]</scope>
</reference>
<dbReference type="InterPro" id="IPR000994">
    <property type="entry name" value="Pept_M24"/>
</dbReference>
<protein>
    <recommendedName>
        <fullName evidence="4">Peptidase M24 domain-containing protein</fullName>
    </recommendedName>
</protein>
<dbReference type="Ensembl" id="ENSOGAT00000026515.1">
    <property type="protein sequence ID" value="ENSOGAP00000019889.1"/>
    <property type="gene ID" value="ENSOGAG00000029518.1"/>
</dbReference>
<organism evidence="5 6">
    <name type="scientific">Otolemur garnettii</name>
    <name type="common">Small-eared galago</name>
    <name type="synonym">Garnett's greater bushbaby</name>
    <dbReference type="NCBI Taxonomy" id="30611"/>
    <lineage>
        <taxon>Eukaryota</taxon>
        <taxon>Metazoa</taxon>
        <taxon>Chordata</taxon>
        <taxon>Craniata</taxon>
        <taxon>Vertebrata</taxon>
        <taxon>Euteleostomi</taxon>
        <taxon>Mammalia</taxon>
        <taxon>Eutheria</taxon>
        <taxon>Euarchontoglires</taxon>
        <taxon>Primates</taxon>
        <taxon>Strepsirrhini</taxon>
        <taxon>Lorisiformes</taxon>
        <taxon>Galagidae</taxon>
        <taxon>Otolemur</taxon>
    </lineage>
</organism>
<dbReference type="GO" id="GO:0006508">
    <property type="term" value="P:proteolysis"/>
    <property type="evidence" value="ECO:0007669"/>
    <property type="project" value="UniProtKB-KW"/>
</dbReference>
<dbReference type="InterPro" id="IPR036005">
    <property type="entry name" value="Creatinase/aminopeptidase-like"/>
</dbReference>
<evidence type="ECO:0000259" key="4">
    <source>
        <dbReference type="Pfam" id="PF00557"/>
    </source>
</evidence>
<dbReference type="GO" id="GO:0005737">
    <property type="term" value="C:cytoplasm"/>
    <property type="evidence" value="ECO:0007669"/>
    <property type="project" value="TreeGrafter"/>
</dbReference>
<dbReference type="GO" id="GO:0008235">
    <property type="term" value="F:metalloexopeptidase activity"/>
    <property type="evidence" value="ECO:0007669"/>
    <property type="project" value="TreeGrafter"/>
</dbReference>
<dbReference type="eggNOG" id="KOG2775">
    <property type="taxonomic scope" value="Eukaryota"/>
</dbReference>
<dbReference type="HOGENOM" id="CLU_015857_7_0_1"/>
<evidence type="ECO:0000256" key="3">
    <source>
        <dbReference type="ARBA" id="ARBA00022801"/>
    </source>
</evidence>
<dbReference type="STRING" id="30611.ENSOGAP00000019889"/>
<dbReference type="InterPro" id="IPR050247">
    <property type="entry name" value="Met_Aminopeptidase_Type2"/>
</dbReference>
<keyword evidence="6" id="KW-1185">Reference proteome</keyword>
<dbReference type="SUPFAM" id="SSF55920">
    <property type="entry name" value="Creatinase/aminopeptidase"/>
    <property type="match status" value="1"/>
</dbReference>